<gene>
    <name evidence="4" type="ORF">TBRA_LOCUS15188</name>
</gene>
<evidence type="ECO:0000313" key="4">
    <source>
        <dbReference type="EMBL" id="CAB0043600.1"/>
    </source>
</evidence>
<feature type="repeat" description="ANK" evidence="3">
    <location>
        <begin position="189"/>
        <end position="221"/>
    </location>
</feature>
<dbReference type="PANTHER" id="PTHR24198">
    <property type="entry name" value="ANKYRIN REPEAT AND PROTEIN KINASE DOMAIN-CONTAINING PROTEIN"/>
    <property type="match status" value="1"/>
</dbReference>
<dbReference type="InterPro" id="IPR036770">
    <property type="entry name" value="Ankyrin_rpt-contain_sf"/>
</dbReference>
<evidence type="ECO:0000256" key="2">
    <source>
        <dbReference type="ARBA" id="ARBA00023043"/>
    </source>
</evidence>
<dbReference type="Gene3D" id="1.25.40.20">
    <property type="entry name" value="Ankyrin repeat-containing domain"/>
    <property type="match status" value="1"/>
</dbReference>
<proteinExistence type="predicted"/>
<dbReference type="AlphaFoldDB" id="A0A6H5J531"/>
<dbReference type="Proteomes" id="UP000479190">
    <property type="component" value="Unassembled WGS sequence"/>
</dbReference>
<dbReference type="Pfam" id="PF12796">
    <property type="entry name" value="Ank_2"/>
    <property type="match status" value="2"/>
</dbReference>
<accession>A0A6H5J531</accession>
<feature type="repeat" description="ANK" evidence="3">
    <location>
        <begin position="370"/>
        <end position="402"/>
    </location>
</feature>
<evidence type="ECO:0000256" key="1">
    <source>
        <dbReference type="ARBA" id="ARBA00022737"/>
    </source>
</evidence>
<keyword evidence="5" id="KW-1185">Reference proteome</keyword>
<keyword evidence="2 3" id="KW-0040">ANK repeat</keyword>
<evidence type="ECO:0000256" key="3">
    <source>
        <dbReference type="PROSITE-ProRule" id="PRU00023"/>
    </source>
</evidence>
<evidence type="ECO:0000313" key="5">
    <source>
        <dbReference type="Proteomes" id="UP000479190"/>
    </source>
</evidence>
<dbReference type="OrthoDB" id="496981at2759"/>
<dbReference type="EMBL" id="CADCXV010001338">
    <property type="protein sequence ID" value="CAB0043600.1"/>
    <property type="molecule type" value="Genomic_DNA"/>
</dbReference>
<organism evidence="4 5">
    <name type="scientific">Trichogramma brassicae</name>
    <dbReference type="NCBI Taxonomy" id="86971"/>
    <lineage>
        <taxon>Eukaryota</taxon>
        <taxon>Metazoa</taxon>
        <taxon>Ecdysozoa</taxon>
        <taxon>Arthropoda</taxon>
        <taxon>Hexapoda</taxon>
        <taxon>Insecta</taxon>
        <taxon>Pterygota</taxon>
        <taxon>Neoptera</taxon>
        <taxon>Endopterygota</taxon>
        <taxon>Hymenoptera</taxon>
        <taxon>Apocrita</taxon>
        <taxon>Proctotrupomorpha</taxon>
        <taxon>Chalcidoidea</taxon>
        <taxon>Trichogrammatidae</taxon>
        <taxon>Trichogramma</taxon>
    </lineage>
</organism>
<reference evidence="4 5" key="1">
    <citation type="submission" date="2020-02" db="EMBL/GenBank/DDBJ databases">
        <authorList>
            <person name="Ferguson B K."/>
        </authorList>
    </citation>
    <scope>NUCLEOTIDE SEQUENCE [LARGE SCALE GENOMIC DNA]</scope>
</reference>
<dbReference type="PROSITE" id="PS50297">
    <property type="entry name" value="ANK_REP_REGION"/>
    <property type="match status" value="4"/>
</dbReference>
<dbReference type="PROSITE" id="PS50088">
    <property type="entry name" value="ANK_REPEAT"/>
    <property type="match status" value="5"/>
</dbReference>
<dbReference type="SMART" id="SM00248">
    <property type="entry name" value="ANK"/>
    <property type="match status" value="8"/>
</dbReference>
<sequence length="662" mass="75127">MTNMCVDDFNRRFYGESNASYAVGDYDMQHVVHRNQEKLGESVASYAVDEYDMQHVGHLNQEKLESLKSIRENINWEIGEERDRFIWKVFDLLSDCEGPIPDLRDILEQDEIDWILAESSINRHGYYEHATNQFITYVVNTSCNKKVEPDVDRVYRPPLCCPAPKHDTTKCDFFKVSNDRIDANCTDAFDLPPFHAACMSGHVNVVETFLELGQDPNCLAQKTDATPLSLALSHGHRDAVELLLRRGADPNQTDEAGSSYLHVICEKEYDIDLAMILLVISSDMNRPVKVNAQDKKGRTPLHLALSRGYNDLAALLLISGADPNLADLEGSTPLHAICKGDRDDGELVKMFFEINEDIQRMVQVNALDKFGRTPLHLALYSGHTSLIKFLLTYGVSLDLADAEGTTPLHIFCRKKYDDDLMKMFFDTTEAEGQSVLIDARDKKGRTPLQWAVASLLPSTVDRLLDRGADLSRFIFPTKWHFNECAEANESTSSSGSFRLTLTAGAMGVVERLEKRGYELDQNDATTIMKLFSKYGVFKKSVEDVDDEEFATKAKMITVNADLSLYDLIQLPFGEATKRFTPDDCLEFAESNQMWLLLQTRHAQACARHLCKMVSRKFFLSWTLEFFCKLTHYRLLAECSEMVLENLANDDLWHICLAGLRYC</sequence>
<feature type="repeat" description="ANK" evidence="3">
    <location>
        <begin position="443"/>
        <end position="471"/>
    </location>
</feature>
<dbReference type="SUPFAM" id="SSF48403">
    <property type="entry name" value="Ankyrin repeat"/>
    <property type="match status" value="1"/>
</dbReference>
<name>A0A6H5J531_9HYME</name>
<dbReference type="PANTHER" id="PTHR24198:SF165">
    <property type="entry name" value="ANKYRIN REPEAT-CONTAINING PROTEIN-RELATED"/>
    <property type="match status" value="1"/>
</dbReference>
<protein>
    <submittedName>
        <fullName evidence="4">Uncharacterized protein</fullName>
    </submittedName>
</protein>
<dbReference type="InterPro" id="IPR002110">
    <property type="entry name" value="Ankyrin_rpt"/>
</dbReference>
<dbReference type="PRINTS" id="PR01415">
    <property type="entry name" value="ANKYRIN"/>
</dbReference>
<feature type="repeat" description="ANK" evidence="3">
    <location>
        <begin position="296"/>
        <end position="328"/>
    </location>
</feature>
<keyword evidence="1" id="KW-0677">Repeat</keyword>
<feature type="repeat" description="ANK" evidence="3">
    <location>
        <begin position="223"/>
        <end position="255"/>
    </location>
</feature>